<dbReference type="RefSeq" id="WP_145068363.1">
    <property type="nucleotide sequence ID" value="NZ_CP036287.1"/>
</dbReference>
<keyword evidence="3" id="KW-1185">Reference proteome</keyword>
<evidence type="ECO:0000313" key="2">
    <source>
        <dbReference type="EMBL" id="QDU68930.1"/>
    </source>
</evidence>
<sequence>MLETGPLYTPLEEALPAVYRRDAYSFEQIRTYFRPLNVVCRQFVLALDELPAWLSPAATQVTPPGTWGGTEAERIERQSEVLDEVAAWFDFSFEPESVWRLTEDPSECRALLEAKSRALRALPRLMRTRGTARGFLELFCTAFRLDPRSPDECPVLLEYCAHRPDAVEPSKGAPDPGCQPAGDDDEEAEPRILCDDRVDFLTDDGIAWRATLLLPPVSTFRTHDGSRDAREWIERNAPAHLWIDLHRVSASFWPELIETVLPSGASRTEVLALVRTRVTADEALHTGGDDQLDAGRLPSEGGQGS</sequence>
<name>A0A518BPM8_9BACT</name>
<dbReference type="EMBL" id="CP036287">
    <property type="protein sequence ID" value="QDU68930.1"/>
    <property type="molecule type" value="Genomic_DNA"/>
</dbReference>
<proteinExistence type="predicted"/>
<reference evidence="2 3" key="1">
    <citation type="submission" date="2019-02" db="EMBL/GenBank/DDBJ databases">
        <title>Deep-cultivation of Planctomycetes and their phenomic and genomic characterization uncovers novel biology.</title>
        <authorList>
            <person name="Wiegand S."/>
            <person name="Jogler M."/>
            <person name="Boedeker C."/>
            <person name="Pinto D."/>
            <person name="Vollmers J."/>
            <person name="Rivas-Marin E."/>
            <person name="Kohn T."/>
            <person name="Peeters S.H."/>
            <person name="Heuer A."/>
            <person name="Rast P."/>
            <person name="Oberbeckmann S."/>
            <person name="Bunk B."/>
            <person name="Jeske O."/>
            <person name="Meyerdierks A."/>
            <person name="Storesund J.E."/>
            <person name="Kallscheuer N."/>
            <person name="Luecker S."/>
            <person name="Lage O.M."/>
            <person name="Pohl T."/>
            <person name="Merkel B.J."/>
            <person name="Hornburger P."/>
            <person name="Mueller R.-W."/>
            <person name="Bruemmer F."/>
            <person name="Labrenz M."/>
            <person name="Spormann A.M."/>
            <person name="Op den Camp H."/>
            <person name="Overmann J."/>
            <person name="Amann R."/>
            <person name="Jetten M.S.M."/>
            <person name="Mascher T."/>
            <person name="Medema M.H."/>
            <person name="Devos D.P."/>
            <person name="Kaster A.-K."/>
            <person name="Ovreas L."/>
            <person name="Rohde M."/>
            <person name="Galperin M.Y."/>
            <person name="Jogler C."/>
        </authorList>
    </citation>
    <scope>NUCLEOTIDE SEQUENCE [LARGE SCALE GENOMIC DNA]</scope>
    <source>
        <strain evidence="2 3">Pla133</strain>
    </source>
</reference>
<organism evidence="2 3">
    <name type="scientific">Engelhardtia mirabilis</name>
    <dbReference type="NCBI Taxonomy" id="2528011"/>
    <lineage>
        <taxon>Bacteria</taxon>
        <taxon>Pseudomonadati</taxon>
        <taxon>Planctomycetota</taxon>
        <taxon>Planctomycetia</taxon>
        <taxon>Planctomycetia incertae sedis</taxon>
        <taxon>Engelhardtia</taxon>
    </lineage>
</organism>
<dbReference type="Proteomes" id="UP000316921">
    <property type="component" value="Chromosome"/>
</dbReference>
<feature type="region of interest" description="Disordered" evidence="1">
    <location>
        <begin position="168"/>
        <end position="187"/>
    </location>
</feature>
<dbReference type="AlphaFoldDB" id="A0A518BPM8"/>
<feature type="region of interest" description="Disordered" evidence="1">
    <location>
        <begin position="284"/>
        <end position="305"/>
    </location>
</feature>
<protein>
    <submittedName>
        <fullName evidence="2">Uncharacterized protein</fullName>
    </submittedName>
</protein>
<evidence type="ECO:0000313" key="3">
    <source>
        <dbReference type="Proteomes" id="UP000316921"/>
    </source>
</evidence>
<dbReference type="KEGG" id="pbap:Pla133_40450"/>
<evidence type="ECO:0000256" key="1">
    <source>
        <dbReference type="SAM" id="MobiDB-lite"/>
    </source>
</evidence>
<gene>
    <name evidence="2" type="ORF">Pla133_40450</name>
</gene>
<accession>A0A518BPM8</accession>